<keyword evidence="1" id="KW-1133">Transmembrane helix</keyword>
<dbReference type="PROSITE" id="PS50930">
    <property type="entry name" value="HTH_LYTTR"/>
    <property type="match status" value="1"/>
</dbReference>
<evidence type="ECO:0000313" key="4">
    <source>
        <dbReference type="Proteomes" id="UP000199021"/>
    </source>
</evidence>
<feature type="domain" description="HTH LytTR-type" evidence="2">
    <location>
        <begin position="180"/>
        <end position="283"/>
    </location>
</feature>
<feature type="transmembrane region" description="Helical" evidence="1">
    <location>
        <begin position="122"/>
        <end position="146"/>
    </location>
</feature>
<protein>
    <submittedName>
        <fullName evidence="3">Transcriptional regulator, LytTR family</fullName>
    </submittedName>
</protein>
<evidence type="ECO:0000256" key="1">
    <source>
        <dbReference type="SAM" id="Phobius"/>
    </source>
</evidence>
<dbReference type="InParanoid" id="A0A1H9FTC9"/>
<evidence type="ECO:0000259" key="2">
    <source>
        <dbReference type="PROSITE" id="PS50930"/>
    </source>
</evidence>
<feature type="transmembrane region" description="Helical" evidence="1">
    <location>
        <begin position="51"/>
        <end position="71"/>
    </location>
</feature>
<feature type="transmembrane region" description="Helical" evidence="1">
    <location>
        <begin position="91"/>
        <end position="110"/>
    </location>
</feature>
<dbReference type="RefSeq" id="WP_090167869.1">
    <property type="nucleotide sequence ID" value="NZ_FOFB01000009.1"/>
</dbReference>
<keyword evidence="4" id="KW-1185">Reference proteome</keyword>
<dbReference type="Gene3D" id="2.40.50.1020">
    <property type="entry name" value="LytTr DNA-binding domain"/>
    <property type="match status" value="1"/>
</dbReference>
<reference evidence="4" key="1">
    <citation type="submission" date="2016-10" db="EMBL/GenBank/DDBJ databases">
        <authorList>
            <person name="Varghese N."/>
            <person name="Submissions S."/>
        </authorList>
    </citation>
    <scope>NUCLEOTIDE SEQUENCE [LARGE SCALE GENOMIC DNA]</scope>
    <source>
        <strain evidence="4">DSM 24740</strain>
    </source>
</reference>
<evidence type="ECO:0000313" key="3">
    <source>
        <dbReference type="EMBL" id="SEQ41191.1"/>
    </source>
</evidence>
<gene>
    <name evidence="3" type="ORF">SAMN05444359_10995</name>
</gene>
<dbReference type="STRING" id="478744.SAMN05444359_10995"/>
<keyword evidence="1" id="KW-0472">Membrane</keyword>
<organism evidence="3 4">
    <name type="scientific">Neolewinella agarilytica</name>
    <dbReference type="NCBI Taxonomy" id="478744"/>
    <lineage>
        <taxon>Bacteria</taxon>
        <taxon>Pseudomonadati</taxon>
        <taxon>Bacteroidota</taxon>
        <taxon>Saprospiria</taxon>
        <taxon>Saprospirales</taxon>
        <taxon>Lewinellaceae</taxon>
        <taxon>Neolewinella</taxon>
    </lineage>
</organism>
<sequence length="283" mass="31487">MKLLDNNPLKRPFPDRDFDRSSILGMFWVGLFVFAVLFFLQPYGMHAEGNFFLTCLGYGLVTFLVGSAYLFVTSEVLGWKKFGDGWTLGKWVLDCGLLLAFISVGNFIFYNFTVNWTAFDPLILATITVPTVIIGLFPIAFSGMAIQLRAERENQRVAGEVQLARLEGGKTFVPSRLVSLAEGGVMIDPANLLFCESRQNYVRCVFLKEGVVAEETILGTLSGLEEKIGEPLSRCHRSYLVNLLHVRQARGNAQGLKLELVGTTEEVPVSRAYVGVIRERVMG</sequence>
<feature type="transmembrane region" description="Helical" evidence="1">
    <location>
        <begin position="21"/>
        <end position="39"/>
    </location>
</feature>
<dbReference type="Proteomes" id="UP000199021">
    <property type="component" value="Unassembled WGS sequence"/>
</dbReference>
<name>A0A1H9FTC9_9BACT</name>
<dbReference type="AlphaFoldDB" id="A0A1H9FTC9"/>
<proteinExistence type="predicted"/>
<dbReference type="SMART" id="SM00850">
    <property type="entry name" value="LytTR"/>
    <property type="match status" value="1"/>
</dbReference>
<dbReference type="OrthoDB" id="1118393at2"/>
<keyword evidence="1" id="KW-0812">Transmembrane</keyword>
<accession>A0A1H9FTC9</accession>
<dbReference type="Pfam" id="PF04397">
    <property type="entry name" value="LytTR"/>
    <property type="match status" value="1"/>
</dbReference>
<dbReference type="InterPro" id="IPR007492">
    <property type="entry name" value="LytTR_DNA-bd_dom"/>
</dbReference>
<dbReference type="GO" id="GO:0003677">
    <property type="term" value="F:DNA binding"/>
    <property type="evidence" value="ECO:0007669"/>
    <property type="project" value="InterPro"/>
</dbReference>
<dbReference type="EMBL" id="FOFB01000009">
    <property type="protein sequence ID" value="SEQ41191.1"/>
    <property type="molecule type" value="Genomic_DNA"/>
</dbReference>